<accession>Q5ZF21</accession>
<dbReference type="Gene3D" id="1.20.1440.140">
    <property type="match status" value="1"/>
</dbReference>
<organism evidence="2">
    <name type="scientific">Latilactobacillus sakei</name>
    <name type="common">Lactobacillus sakei</name>
    <dbReference type="NCBI Taxonomy" id="1599"/>
    <lineage>
        <taxon>Bacteria</taxon>
        <taxon>Bacillati</taxon>
        <taxon>Bacillota</taxon>
        <taxon>Bacilli</taxon>
        <taxon>Lactobacillales</taxon>
        <taxon>Lactobacillaceae</taxon>
        <taxon>Latilactobacillus</taxon>
    </lineage>
</organism>
<reference evidence="2" key="1">
    <citation type="journal article" date="2005" name="Appl. Environ. Microbiol.">
        <title>Characterization of a new bacteriocin operon in sakacin P-producing Lactobacillus sakei, showing strong translational coupling between the bacteriocin and immunity genes.</title>
        <authorList>
            <person name="Mathiesen G."/>
            <person name="Huehne K."/>
            <person name="Kroeckel L."/>
            <person name="Axelsson L."/>
            <person name="Eijsink V.G."/>
        </authorList>
    </citation>
    <scope>NUCLEOTIDE SEQUENCE</scope>
    <source>
        <strain evidence="1">Lb674</strain>
        <strain evidence="2">LTH673</strain>
    </source>
</reference>
<proteinExistence type="predicted"/>
<dbReference type="AlphaFoldDB" id="Q5ZF21"/>
<dbReference type="InterPro" id="IPR053739">
    <property type="entry name" value="Bact_Immunity_Domain_sf"/>
</dbReference>
<dbReference type="EMBL" id="AJ844594">
    <property type="protein sequence ID" value="CAH60306.1"/>
    <property type="molecule type" value="Genomic_DNA"/>
</dbReference>
<protein>
    <submittedName>
        <fullName evidence="2">Uncharacterized protein</fullName>
    </submittedName>
</protein>
<evidence type="ECO:0000313" key="2">
    <source>
        <dbReference type="EMBL" id="CAH60310.1"/>
    </source>
</evidence>
<dbReference type="EMBL" id="AJ844595">
    <property type="protein sequence ID" value="CAH60310.1"/>
    <property type="molecule type" value="Genomic_DNA"/>
</dbReference>
<name>Q5ZF21_LATSK</name>
<evidence type="ECO:0000313" key="1">
    <source>
        <dbReference type="EMBL" id="CAH60306.1"/>
    </source>
</evidence>
<sequence length="35" mass="3933">MKWYAGGQERGNQAITIISTLLTDLKQDDQTVPLQ</sequence>